<keyword evidence="3" id="KW-1185">Reference proteome</keyword>
<evidence type="ECO:0000313" key="2">
    <source>
        <dbReference type="EMBL" id="QXT41142.1"/>
    </source>
</evidence>
<evidence type="ECO:0000313" key="3">
    <source>
        <dbReference type="Proteomes" id="UP000825009"/>
    </source>
</evidence>
<proteinExistence type="predicted"/>
<dbReference type="AlphaFoldDB" id="A0A8F6TYA5"/>
<dbReference type="KEGG" id="gce:KYE46_08025"/>
<feature type="compositionally biased region" description="Basic and acidic residues" evidence="1">
    <location>
        <begin position="39"/>
        <end position="48"/>
    </location>
</feature>
<reference evidence="2 3" key="1">
    <citation type="submission" date="2021-07" db="EMBL/GenBank/DDBJ databases">
        <title>A novel Jannaschia species isolated from marine dinoflagellate Ceratoperidinium margalefii.</title>
        <authorList>
            <person name="Jiang Y."/>
            <person name="Li Z."/>
        </authorList>
    </citation>
    <scope>NUCLEOTIDE SEQUENCE [LARGE SCALE GENOMIC DNA]</scope>
    <source>
        <strain evidence="2 3">J12C1-MA-4</strain>
    </source>
</reference>
<dbReference type="RefSeq" id="WP_219004795.1">
    <property type="nucleotide sequence ID" value="NZ_CP079194.1"/>
</dbReference>
<organism evidence="2 3">
    <name type="scientific">Gymnodinialimonas ceratoperidinii</name>
    <dbReference type="NCBI Taxonomy" id="2856823"/>
    <lineage>
        <taxon>Bacteria</taxon>
        <taxon>Pseudomonadati</taxon>
        <taxon>Pseudomonadota</taxon>
        <taxon>Alphaproteobacteria</taxon>
        <taxon>Rhodobacterales</taxon>
        <taxon>Paracoccaceae</taxon>
        <taxon>Gymnodinialimonas</taxon>
    </lineage>
</organism>
<name>A0A8F6TYA5_9RHOB</name>
<evidence type="ECO:0000256" key="1">
    <source>
        <dbReference type="SAM" id="MobiDB-lite"/>
    </source>
</evidence>
<dbReference type="Proteomes" id="UP000825009">
    <property type="component" value="Chromosome"/>
</dbReference>
<feature type="region of interest" description="Disordered" evidence="1">
    <location>
        <begin position="28"/>
        <end position="48"/>
    </location>
</feature>
<dbReference type="EMBL" id="CP079194">
    <property type="protein sequence ID" value="QXT41142.1"/>
    <property type="molecule type" value="Genomic_DNA"/>
</dbReference>
<accession>A0A8F6TYA5</accession>
<protein>
    <submittedName>
        <fullName evidence="2">Uncharacterized protein</fullName>
    </submittedName>
</protein>
<gene>
    <name evidence="2" type="ORF">KYE46_08025</name>
</gene>
<sequence length="48" mass="5731">MKEDDHIQRHLELCQRIFDRLLAEGIWPWPDSQNPEDLVESKDTPTDL</sequence>